<gene>
    <name evidence="1" type="ORF">A2290_05220</name>
</gene>
<reference evidence="1 2" key="1">
    <citation type="journal article" date="2016" name="Nat. Commun.">
        <title>Thousands of microbial genomes shed light on interconnected biogeochemical processes in an aquifer system.</title>
        <authorList>
            <person name="Anantharaman K."/>
            <person name="Brown C.T."/>
            <person name="Hug L.A."/>
            <person name="Sharon I."/>
            <person name="Castelle C.J."/>
            <person name="Probst A.J."/>
            <person name="Thomas B.C."/>
            <person name="Singh A."/>
            <person name="Wilkins M.J."/>
            <person name="Karaoz U."/>
            <person name="Brodie E.L."/>
            <person name="Williams K.H."/>
            <person name="Hubbard S.S."/>
            <person name="Banfield J.F."/>
        </authorList>
    </citation>
    <scope>NUCLEOTIDE SEQUENCE [LARGE SCALE GENOMIC DNA]</scope>
</reference>
<sequence>MLNFKLISFNIKTVTEKESIDSLLNSLEELHKPKSTEELIASLKTVDGITSLQDYNKIDEVALTSLADRVKKWGMPVTKNHLIKLIENRKELKAYLEEINPNQKSRILRKNAEEVRQRCLSYRESLHKLLPTERFTKLNIVIPEEPNTGGLDEDAMAEIMRRYRSKLESIAYGLSMILREEMGYGLYLR</sequence>
<dbReference type="AlphaFoldDB" id="A0A1F4S7L1"/>
<organism evidence="1 2">
    <name type="scientific">candidate division WOR-1 bacterium RIFOXYB2_FULL_36_35</name>
    <dbReference type="NCBI Taxonomy" id="1802578"/>
    <lineage>
        <taxon>Bacteria</taxon>
        <taxon>Bacillati</taxon>
        <taxon>Saganbacteria</taxon>
    </lineage>
</organism>
<name>A0A1F4S7L1_UNCSA</name>
<comment type="caution">
    <text evidence="1">The sequence shown here is derived from an EMBL/GenBank/DDBJ whole genome shotgun (WGS) entry which is preliminary data.</text>
</comment>
<dbReference type="Proteomes" id="UP000177905">
    <property type="component" value="Unassembled WGS sequence"/>
</dbReference>
<protein>
    <submittedName>
        <fullName evidence="1">Uncharacterized protein</fullName>
    </submittedName>
</protein>
<evidence type="ECO:0000313" key="1">
    <source>
        <dbReference type="EMBL" id="OGC15723.1"/>
    </source>
</evidence>
<dbReference type="EMBL" id="MEUA01000017">
    <property type="protein sequence ID" value="OGC15723.1"/>
    <property type="molecule type" value="Genomic_DNA"/>
</dbReference>
<proteinExistence type="predicted"/>
<accession>A0A1F4S7L1</accession>
<evidence type="ECO:0000313" key="2">
    <source>
        <dbReference type="Proteomes" id="UP000177905"/>
    </source>
</evidence>